<organism evidence="2 3">
    <name type="scientific">Candidatus Kaiserbacteria bacterium RIFCSPHIGHO2_01_FULL_54_36b</name>
    <dbReference type="NCBI Taxonomy" id="1798483"/>
    <lineage>
        <taxon>Bacteria</taxon>
        <taxon>Candidatus Kaiseribacteriota</taxon>
    </lineage>
</organism>
<feature type="compositionally biased region" description="Basic and acidic residues" evidence="1">
    <location>
        <begin position="9"/>
        <end position="31"/>
    </location>
</feature>
<reference evidence="2 3" key="1">
    <citation type="journal article" date="2016" name="Nat. Commun.">
        <title>Thousands of microbial genomes shed light on interconnected biogeochemical processes in an aquifer system.</title>
        <authorList>
            <person name="Anantharaman K."/>
            <person name="Brown C.T."/>
            <person name="Hug L.A."/>
            <person name="Sharon I."/>
            <person name="Castelle C.J."/>
            <person name="Probst A.J."/>
            <person name="Thomas B.C."/>
            <person name="Singh A."/>
            <person name="Wilkins M.J."/>
            <person name="Karaoz U."/>
            <person name="Brodie E.L."/>
            <person name="Williams K.H."/>
            <person name="Hubbard S.S."/>
            <person name="Banfield J.F."/>
        </authorList>
    </citation>
    <scope>NUCLEOTIDE SEQUENCE [LARGE SCALE GENOMIC DNA]</scope>
</reference>
<proteinExistence type="predicted"/>
<sequence>MKKVNYRATKGDKREVRQETHLTRPPRLEGRAKNAMMKLVRKKRATKKGKIGPKKPFGLSRVQTKAYQLPSRRRKK</sequence>
<feature type="region of interest" description="Disordered" evidence="1">
    <location>
        <begin position="1"/>
        <end position="31"/>
    </location>
</feature>
<accession>A0A1F6CM87</accession>
<evidence type="ECO:0000313" key="2">
    <source>
        <dbReference type="EMBL" id="OGG50354.1"/>
    </source>
</evidence>
<dbReference type="EMBL" id="MFKW01000052">
    <property type="protein sequence ID" value="OGG50354.1"/>
    <property type="molecule type" value="Genomic_DNA"/>
</dbReference>
<dbReference type="Proteomes" id="UP000176445">
    <property type="component" value="Unassembled WGS sequence"/>
</dbReference>
<comment type="caution">
    <text evidence="2">The sequence shown here is derived from an EMBL/GenBank/DDBJ whole genome shotgun (WGS) entry which is preliminary data.</text>
</comment>
<name>A0A1F6CM87_9BACT</name>
<gene>
    <name evidence="2" type="ORF">A2704_05425</name>
</gene>
<dbReference type="AlphaFoldDB" id="A0A1F6CM87"/>
<evidence type="ECO:0000256" key="1">
    <source>
        <dbReference type="SAM" id="MobiDB-lite"/>
    </source>
</evidence>
<evidence type="ECO:0000313" key="3">
    <source>
        <dbReference type="Proteomes" id="UP000176445"/>
    </source>
</evidence>
<protein>
    <submittedName>
        <fullName evidence="2">Uncharacterized protein</fullName>
    </submittedName>
</protein>